<dbReference type="InterPro" id="IPR016155">
    <property type="entry name" value="Mopterin_synth/thiamin_S_b"/>
</dbReference>
<gene>
    <name evidence="1" type="ORF">Gxy13693_002_021</name>
</gene>
<dbReference type="SUPFAM" id="SSF54285">
    <property type="entry name" value="MoaD/ThiS"/>
    <property type="match status" value="1"/>
</dbReference>
<organism evidence="1 2">
    <name type="scientific">Komagataeibacter xylinus NBRC 13693</name>
    <dbReference type="NCBI Taxonomy" id="1234668"/>
    <lineage>
        <taxon>Bacteria</taxon>
        <taxon>Pseudomonadati</taxon>
        <taxon>Pseudomonadota</taxon>
        <taxon>Alphaproteobacteria</taxon>
        <taxon>Acetobacterales</taxon>
        <taxon>Acetobacteraceae</taxon>
        <taxon>Komagataeibacter</taxon>
    </lineage>
</organism>
<dbReference type="InterPro" id="IPR003749">
    <property type="entry name" value="ThiS/MoaD-like"/>
</dbReference>
<evidence type="ECO:0000313" key="2">
    <source>
        <dbReference type="Proteomes" id="UP000032683"/>
    </source>
</evidence>
<accession>A0A0D6Q6B2</accession>
<dbReference type="InterPro" id="IPR012675">
    <property type="entry name" value="Beta-grasp_dom_sf"/>
</dbReference>
<name>A0A0D6Q6B2_KOMXY</name>
<dbReference type="EMBL" id="BANJ01000002">
    <property type="protein sequence ID" value="GAN98276.1"/>
    <property type="molecule type" value="Genomic_DNA"/>
</dbReference>
<dbReference type="Proteomes" id="UP000032683">
    <property type="component" value="Unassembled WGS sequence"/>
</dbReference>
<reference evidence="1 2" key="1">
    <citation type="submission" date="2012-11" db="EMBL/GenBank/DDBJ databases">
        <title>Whole genome sequence of Gluconacetobacter xylinus NBRC 13693.</title>
        <authorList>
            <person name="Azuma Y."/>
            <person name="Higashiura N."/>
            <person name="Hirakawa H."/>
            <person name="Matsushita K."/>
        </authorList>
    </citation>
    <scope>NUCLEOTIDE SEQUENCE [LARGE SCALE GENOMIC DNA]</scope>
    <source>
        <strain evidence="1 2">NBRC 13693</strain>
    </source>
</reference>
<dbReference type="Gene3D" id="3.10.20.30">
    <property type="match status" value="1"/>
</dbReference>
<proteinExistence type="predicted"/>
<dbReference type="CDD" id="cd00565">
    <property type="entry name" value="Ubl_ThiS"/>
    <property type="match status" value="1"/>
</dbReference>
<protein>
    <submittedName>
        <fullName evidence="1">Thiamine biosynthesis protein ThiS</fullName>
    </submittedName>
</protein>
<dbReference type="Pfam" id="PF02597">
    <property type="entry name" value="ThiS"/>
    <property type="match status" value="1"/>
</dbReference>
<dbReference type="AlphaFoldDB" id="A0A0D6Q6B2"/>
<dbReference type="InterPro" id="IPR010035">
    <property type="entry name" value="Thi_S"/>
</dbReference>
<evidence type="ECO:0000313" key="1">
    <source>
        <dbReference type="EMBL" id="GAN98276.1"/>
    </source>
</evidence>
<comment type="caution">
    <text evidence="1">The sequence shown here is derived from an EMBL/GenBank/DDBJ whole genome shotgun (WGS) entry which is preliminary data.</text>
</comment>
<sequence length="68" mass="7184">MDMQILVNDKHHDVTAANLAALLDELGYDVTARIATAVDGCFVAAGRRATHSLHNGARVEILAPMQGG</sequence>
<dbReference type="NCBIfam" id="TIGR01683">
    <property type="entry name" value="thiS"/>
    <property type="match status" value="1"/>
</dbReference>